<dbReference type="Proteomes" id="UP000242875">
    <property type="component" value="Unassembled WGS sequence"/>
</dbReference>
<dbReference type="OrthoDB" id="5279943at2759"/>
<feature type="compositionally biased region" description="Basic and acidic residues" evidence="1">
    <location>
        <begin position="101"/>
        <end position="124"/>
    </location>
</feature>
<keyword evidence="3" id="KW-1185">Reference proteome</keyword>
<dbReference type="EMBL" id="MVBO01000266">
    <property type="protein sequence ID" value="OZJ01678.1"/>
    <property type="molecule type" value="Genomic_DNA"/>
</dbReference>
<evidence type="ECO:0000256" key="1">
    <source>
        <dbReference type="SAM" id="MobiDB-lite"/>
    </source>
</evidence>
<dbReference type="AlphaFoldDB" id="A0A261XTK0"/>
<feature type="region of interest" description="Disordered" evidence="1">
    <location>
        <begin position="1"/>
        <end position="128"/>
    </location>
</feature>
<accession>A0A261XTK0</accession>
<organism evidence="2 3">
    <name type="scientific">Bifiguratus adelaidae</name>
    <dbReference type="NCBI Taxonomy" id="1938954"/>
    <lineage>
        <taxon>Eukaryota</taxon>
        <taxon>Fungi</taxon>
        <taxon>Fungi incertae sedis</taxon>
        <taxon>Mucoromycota</taxon>
        <taxon>Mucoromycotina</taxon>
        <taxon>Endogonomycetes</taxon>
        <taxon>Endogonales</taxon>
        <taxon>Endogonales incertae sedis</taxon>
        <taxon>Bifiguratus</taxon>
    </lineage>
</organism>
<reference evidence="2 3" key="1">
    <citation type="journal article" date="2017" name="Mycologia">
        <title>Bifiguratus adelaidae, gen. et sp. nov., a new member of Mucoromycotina in endophytic and soil-dwelling habitats.</title>
        <authorList>
            <person name="Torres-Cruz T.J."/>
            <person name="Billingsley Tobias T.L."/>
            <person name="Almatruk M."/>
            <person name="Hesse C."/>
            <person name="Kuske C.R."/>
            <person name="Desiro A."/>
            <person name="Benucci G.M."/>
            <person name="Bonito G."/>
            <person name="Stajich J.E."/>
            <person name="Dunlap C."/>
            <person name="Arnold A.E."/>
            <person name="Porras-Alfaro A."/>
        </authorList>
    </citation>
    <scope>NUCLEOTIDE SEQUENCE [LARGE SCALE GENOMIC DNA]</scope>
    <source>
        <strain evidence="2 3">AZ0501</strain>
    </source>
</reference>
<evidence type="ECO:0000313" key="3">
    <source>
        <dbReference type="Proteomes" id="UP000242875"/>
    </source>
</evidence>
<gene>
    <name evidence="2" type="ORF">BZG36_05483</name>
</gene>
<sequence>MSFGPLSVNTTLKDPPSPTLPIPPHPAFSPRPSCLKTSPRLTQASPENLPSPLDVDVSTDEEEPDETITEDTEEAKRKPAVTFDLSNLEVGRADAEEDDEAPVRTAHEAAREADSKRHADDEKWPTALDSPLPVADPFEDISLQSTLPAISMSYNMQCALLDRPEEMRHLYTHNHTFFEHMAHVVQMPEAEFTELLFMDRGELPDGAWMRRIGDALGDGAVSYLATFKDLVGYMDDPEPYDDD</sequence>
<feature type="compositionally biased region" description="Acidic residues" evidence="1">
    <location>
        <begin position="57"/>
        <end position="73"/>
    </location>
</feature>
<feature type="compositionally biased region" description="Polar residues" evidence="1">
    <location>
        <begin position="35"/>
        <end position="48"/>
    </location>
</feature>
<proteinExistence type="predicted"/>
<feature type="compositionally biased region" description="Pro residues" evidence="1">
    <location>
        <begin position="15"/>
        <end position="29"/>
    </location>
</feature>
<evidence type="ECO:0000313" key="2">
    <source>
        <dbReference type="EMBL" id="OZJ01678.1"/>
    </source>
</evidence>
<name>A0A261XTK0_9FUNG</name>
<comment type="caution">
    <text evidence="2">The sequence shown here is derived from an EMBL/GenBank/DDBJ whole genome shotgun (WGS) entry which is preliminary data.</text>
</comment>
<protein>
    <submittedName>
        <fullName evidence="2">Uncharacterized protein</fullName>
    </submittedName>
</protein>